<accession>A0A6G0Y3X5</accession>
<proteinExistence type="predicted"/>
<evidence type="ECO:0000313" key="2">
    <source>
        <dbReference type="EMBL" id="KAF0748883.1"/>
    </source>
</evidence>
<reference evidence="2 3" key="1">
    <citation type="submission" date="2019-08" db="EMBL/GenBank/DDBJ databases">
        <title>Whole genome of Aphis craccivora.</title>
        <authorList>
            <person name="Voronova N.V."/>
            <person name="Shulinski R.S."/>
            <person name="Bandarenka Y.V."/>
            <person name="Zhorov D.G."/>
            <person name="Warner D."/>
        </authorList>
    </citation>
    <scope>NUCLEOTIDE SEQUENCE [LARGE SCALE GENOMIC DNA]</scope>
    <source>
        <strain evidence="2">180601</strain>
        <tissue evidence="2">Whole Body</tissue>
    </source>
</reference>
<dbReference type="Proteomes" id="UP000478052">
    <property type="component" value="Unassembled WGS sequence"/>
</dbReference>
<evidence type="ECO:0000313" key="3">
    <source>
        <dbReference type="Proteomes" id="UP000478052"/>
    </source>
</evidence>
<feature type="region of interest" description="Disordered" evidence="1">
    <location>
        <begin position="73"/>
        <end position="93"/>
    </location>
</feature>
<sequence length="361" mass="42347">MGGRKCNYDKQELVEILKLFKTGILNAFGKSTDPLDRICFHFGNKIKPAALYTIIKCNRLNCHDILGISDKADSENDEDDDVSSLTSLSENNYDDNEKNMYNKPIINEPVRFSYSMNNLNEKKHFNIMKRPLSGIKRNNVLKRLCDEKMTVNWRREHVSENLNNHKLYLLDVLCKSRQEYKDKTQFKEMSSEKNVLESLLCLKYEEYYYSSIHKIGLDPIPQELDEEEDVDGCLNEWILSIEHIAREKYVTESTDLSFVKLLKTYPLWSAIITQHYDFNELTASAVSVESYFNDFKNRSFHNHKLPIRADKFVCKYVKEIESMLKLLDHNLKVEDNMVDLIEKYAICIDLKSEKPAEIFEN</sequence>
<protein>
    <submittedName>
        <fullName evidence="2">Uncharacterized protein</fullName>
    </submittedName>
</protein>
<keyword evidence="3" id="KW-1185">Reference proteome</keyword>
<comment type="caution">
    <text evidence="2">The sequence shown here is derived from an EMBL/GenBank/DDBJ whole genome shotgun (WGS) entry which is preliminary data.</text>
</comment>
<gene>
    <name evidence="2" type="ORF">FWK35_00024784</name>
</gene>
<dbReference type="EMBL" id="VUJU01006312">
    <property type="protein sequence ID" value="KAF0748883.1"/>
    <property type="molecule type" value="Genomic_DNA"/>
</dbReference>
<name>A0A6G0Y3X5_APHCR</name>
<organism evidence="2 3">
    <name type="scientific">Aphis craccivora</name>
    <name type="common">Cowpea aphid</name>
    <dbReference type="NCBI Taxonomy" id="307492"/>
    <lineage>
        <taxon>Eukaryota</taxon>
        <taxon>Metazoa</taxon>
        <taxon>Ecdysozoa</taxon>
        <taxon>Arthropoda</taxon>
        <taxon>Hexapoda</taxon>
        <taxon>Insecta</taxon>
        <taxon>Pterygota</taxon>
        <taxon>Neoptera</taxon>
        <taxon>Paraneoptera</taxon>
        <taxon>Hemiptera</taxon>
        <taxon>Sternorrhyncha</taxon>
        <taxon>Aphidomorpha</taxon>
        <taxon>Aphidoidea</taxon>
        <taxon>Aphididae</taxon>
        <taxon>Aphidini</taxon>
        <taxon>Aphis</taxon>
        <taxon>Aphis</taxon>
    </lineage>
</organism>
<evidence type="ECO:0000256" key="1">
    <source>
        <dbReference type="SAM" id="MobiDB-lite"/>
    </source>
</evidence>
<dbReference type="AlphaFoldDB" id="A0A6G0Y3X5"/>